<protein>
    <submittedName>
        <fullName evidence="1">Uncharacterized protein</fullName>
    </submittedName>
</protein>
<evidence type="ECO:0000313" key="2">
    <source>
        <dbReference type="Proteomes" id="UP000769528"/>
    </source>
</evidence>
<comment type="caution">
    <text evidence="1">The sequence shown here is derived from an EMBL/GenBank/DDBJ whole genome shotgun (WGS) entry which is preliminary data.</text>
</comment>
<proteinExistence type="predicted"/>
<sequence length="171" mass="19068">MSNPQSYATLKPAFFLHLDVEEPKPIFKNESGSLTLVPINGGYTKTIDPSYPFDTEVITGWDNLTTRSADGNQTITLDCSVYLKTKSNGSGVKFYYNGTIVPSEKQVDVITGKSSKHEPLEGYVTATPTVELDSNAVEEQWINHKKLIARGRFVRNEKGVLGVEYWVYVLD</sequence>
<dbReference type="Gene3D" id="2.40.160.20">
    <property type="match status" value="1"/>
</dbReference>
<dbReference type="Proteomes" id="UP000769528">
    <property type="component" value="Unassembled WGS sequence"/>
</dbReference>
<organism evidence="1 2">
    <name type="scientific">Wickerhamomyces mucosus</name>
    <dbReference type="NCBI Taxonomy" id="1378264"/>
    <lineage>
        <taxon>Eukaryota</taxon>
        <taxon>Fungi</taxon>
        <taxon>Dikarya</taxon>
        <taxon>Ascomycota</taxon>
        <taxon>Saccharomycotina</taxon>
        <taxon>Saccharomycetes</taxon>
        <taxon>Phaffomycetales</taxon>
        <taxon>Wickerhamomycetaceae</taxon>
        <taxon>Wickerhamomyces</taxon>
    </lineage>
</organism>
<dbReference type="OrthoDB" id="2544694at2759"/>
<name>A0A9P8P9G6_9ASCO</name>
<dbReference type="AlphaFoldDB" id="A0A9P8P9G6"/>
<reference evidence="1" key="1">
    <citation type="journal article" date="2021" name="Open Biol.">
        <title>Shared evolutionary footprints suggest mitochondrial oxidative damage underlies multiple complex I losses in fungi.</title>
        <authorList>
            <person name="Schikora-Tamarit M.A."/>
            <person name="Marcet-Houben M."/>
            <person name="Nosek J."/>
            <person name="Gabaldon T."/>
        </authorList>
    </citation>
    <scope>NUCLEOTIDE SEQUENCE</scope>
    <source>
        <strain evidence="1">CBS6341</strain>
    </source>
</reference>
<dbReference type="Pfam" id="PF11578">
    <property type="entry name" value="DUF3237"/>
    <property type="match status" value="1"/>
</dbReference>
<dbReference type="EMBL" id="JAEUBF010001377">
    <property type="protein sequence ID" value="KAH3667862.1"/>
    <property type="molecule type" value="Genomic_DNA"/>
</dbReference>
<reference evidence="1" key="2">
    <citation type="submission" date="2021-01" db="EMBL/GenBank/DDBJ databases">
        <authorList>
            <person name="Schikora-Tamarit M.A."/>
        </authorList>
    </citation>
    <scope>NUCLEOTIDE SEQUENCE</scope>
    <source>
        <strain evidence="1">CBS6341</strain>
    </source>
</reference>
<accession>A0A9P8P9G6</accession>
<evidence type="ECO:0000313" key="1">
    <source>
        <dbReference type="EMBL" id="KAH3667862.1"/>
    </source>
</evidence>
<gene>
    <name evidence="1" type="ORF">WICMUC_005262</name>
</gene>
<keyword evidence="2" id="KW-1185">Reference proteome</keyword>